<comment type="caution">
    <text evidence="3">The sequence shown here is derived from an EMBL/GenBank/DDBJ whole genome shotgun (WGS) entry which is preliminary data.</text>
</comment>
<feature type="coiled-coil region" evidence="1">
    <location>
        <begin position="274"/>
        <end position="354"/>
    </location>
</feature>
<feature type="region of interest" description="Disordered" evidence="2">
    <location>
        <begin position="1"/>
        <end position="40"/>
    </location>
</feature>
<evidence type="ECO:0000313" key="4">
    <source>
        <dbReference type="EMBL" id="CAL6059502.1"/>
    </source>
</evidence>
<dbReference type="EMBL" id="CATOUU010000977">
    <property type="protein sequence ID" value="CAI9964446.1"/>
    <property type="molecule type" value="Genomic_DNA"/>
</dbReference>
<proteinExistence type="predicted"/>
<accession>A0AA86R038</accession>
<protein>
    <submittedName>
        <fullName evidence="4">Hypothetical_protein</fullName>
    </submittedName>
</protein>
<feature type="coiled-coil region" evidence="1">
    <location>
        <begin position="76"/>
        <end position="174"/>
    </location>
</feature>
<keyword evidence="5" id="KW-1185">Reference proteome</keyword>
<name>A0AA86R038_9EUKA</name>
<gene>
    <name evidence="4" type="ORF">HINF_LOCUS48774</name>
    <name evidence="3" type="ORF">HINF_LOCUS52091</name>
</gene>
<feature type="compositionally biased region" description="Polar residues" evidence="2">
    <location>
        <begin position="1"/>
        <end position="24"/>
    </location>
</feature>
<evidence type="ECO:0000256" key="2">
    <source>
        <dbReference type="SAM" id="MobiDB-lite"/>
    </source>
</evidence>
<dbReference type="AlphaFoldDB" id="A0AA86R038"/>
<sequence>MQSKTTKQILENNKWQKQSQQSPRNTKDQDFNSSTNSSTLNKSEKLHKDLCISDLDEESVCIAMFQKQQKQMLINIFNLEQKLNEKENVIQQIQEVLKHTKLQQTNIVDQIEELRNNLSLKSAEVIKLQKDDIQATQLILQQKQQIEQLNSKFVNELQTKVQNNNQQVANQAQNNYQCEQAPQIIINSSINQDNEIQQLNTKILDLQTQLSDFQLIKEIDERHEREAQFIREQMKAIMKMDTTGYTSELQRQLLNTKEQIINCNKVEQNLQLQIEKQNKQLITLNFNNQNFEKQILESEKKLQWIEQLNQKLEQQFASNEVLHMSDQIEISEYKQRIDEMKNEHKSNIKKIQQDNYAVIENLNKELQKFAGIEATHQQRLEEQRQLQKNVIDQIQVANINEIKELNGKYKQLLAKMIAKESIGIQEIMKKTNGIVETEREIESNIAKIQNIQRELKKQVKQQ</sequence>
<organism evidence="3">
    <name type="scientific">Hexamita inflata</name>
    <dbReference type="NCBI Taxonomy" id="28002"/>
    <lineage>
        <taxon>Eukaryota</taxon>
        <taxon>Metamonada</taxon>
        <taxon>Diplomonadida</taxon>
        <taxon>Hexamitidae</taxon>
        <taxon>Hexamitinae</taxon>
        <taxon>Hexamita</taxon>
    </lineage>
</organism>
<dbReference type="EMBL" id="CAXDID020000226">
    <property type="protein sequence ID" value="CAL6059502.1"/>
    <property type="molecule type" value="Genomic_DNA"/>
</dbReference>
<reference evidence="3" key="1">
    <citation type="submission" date="2023-06" db="EMBL/GenBank/DDBJ databases">
        <authorList>
            <person name="Kurt Z."/>
        </authorList>
    </citation>
    <scope>NUCLEOTIDE SEQUENCE</scope>
</reference>
<dbReference type="Proteomes" id="UP001642409">
    <property type="component" value="Unassembled WGS sequence"/>
</dbReference>
<evidence type="ECO:0000313" key="5">
    <source>
        <dbReference type="Proteomes" id="UP001642409"/>
    </source>
</evidence>
<evidence type="ECO:0000256" key="1">
    <source>
        <dbReference type="SAM" id="Coils"/>
    </source>
</evidence>
<feature type="coiled-coil region" evidence="1">
    <location>
        <begin position="434"/>
        <end position="461"/>
    </location>
</feature>
<keyword evidence="1" id="KW-0175">Coiled coil</keyword>
<reference evidence="4 5" key="2">
    <citation type="submission" date="2024-07" db="EMBL/GenBank/DDBJ databases">
        <authorList>
            <person name="Akdeniz Z."/>
        </authorList>
    </citation>
    <scope>NUCLEOTIDE SEQUENCE [LARGE SCALE GENOMIC DNA]</scope>
</reference>
<evidence type="ECO:0000313" key="3">
    <source>
        <dbReference type="EMBL" id="CAI9964446.1"/>
    </source>
</evidence>